<reference evidence="2 3" key="1">
    <citation type="submission" date="2016-01" db="EMBL/GenBank/DDBJ databases">
        <title>Biosynthesis of antibiotic leucinostatins and their inhibition on Phytophthora in bio-control Purpureocillium lilacinum.</title>
        <authorList>
            <person name="Wang G."/>
            <person name="Liu Z."/>
            <person name="Lin R."/>
            <person name="Li E."/>
            <person name="Mao Z."/>
            <person name="Ling J."/>
            <person name="Yin W."/>
            <person name="Xie B."/>
        </authorList>
    </citation>
    <scope>NUCLEOTIDE SEQUENCE [LARGE SCALE GENOMIC DNA]</scope>
    <source>
        <strain evidence="2">PLBJ-1</strain>
    </source>
</reference>
<evidence type="ECO:0000313" key="3">
    <source>
        <dbReference type="Proteomes" id="UP000078240"/>
    </source>
</evidence>
<dbReference type="EMBL" id="LSBH01000004">
    <property type="protein sequence ID" value="OAQ79753.1"/>
    <property type="molecule type" value="Genomic_DNA"/>
</dbReference>
<dbReference type="Proteomes" id="UP000078240">
    <property type="component" value="Unassembled WGS sequence"/>
</dbReference>
<evidence type="ECO:0000313" key="2">
    <source>
        <dbReference type="EMBL" id="OAQ79753.1"/>
    </source>
</evidence>
<dbReference type="InterPro" id="IPR039057">
    <property type="entry name" value="Spo22/ZIP4"/>
</dbReference>
<evidence type="ECO:0000256" key="1">
    <source>
        <dbReference type="ARBA" id="ARBA00023254"/>
    </source>
</evidence>
<dbReference type="AlphaFoldDB" id="A0A179GR18"/>
<dbReference type="GO" id="GO:0051321">
    <property type="term" value="P:meiotic cell cycle"/>
    <property type="evidence" value="ECO:0007669"/>
    <property type="project" value="UniProtKB-KW"/>
</dbReference>
<sequence length="957" mass="107158">MTPVDPVAAGRERKIRSVIDFARSLQSKLPETRDAAAVEALIADLSRYIQTIEGLSRQGSPAVPRRIAKDLEHQGRDLWNLCIRTRRDIPSASPPTSPQIKLLVRARLFSFLVLETGRRAAGRGKKQHGAGSEAAYLLKLALTLGRICIGDEDLDSARLALQKAAEYVGQTKADTKAGDASGTEALATKLEAEYLSMRMALSWKEDCLDVAEHMYSKTESLLQSLDVSSAETMSDTIYRIANDLCERRNFDLALKWFKRTHAIVHTQDLEKLSMHGLELRLAAFHGRVQSLLGIGSADSLQEASDLVAYVESEIGDKPVVLRWRLEILQHTPGEVFDAEAYASALRRMIQCFDFADETLEYLLHHIRQLREKNSRLAVRLLDELAEQHIVKSGNTEWISKVVVRRILMATMAPTSTESLDALGNFLDQVHDALSGPVGSAPAGAAQSILWKKMESSVSKERFTAADAWGAVALHPVFNSCDESNKAKFSRRRIQYAIRLNDPERARAAFQGMKDGQRDEPLTRYLMFKVALLSWDHELGCECIERLSRNSDKDRTRDILYACVREAQQVGDKICTLAALKSVAQSWACGTKLSSSFPSILRCTIRLIRMIQEDSAATDDEGREDDFAGDLCDVFEKAAEYARQHPKDDQGKKIFTIPELHWFRKNSYNIGATECDKWEPQCIVRIFAACVTYIGCYPEDIPLGDIAELTLMGMRCHFVIAAASVALARAENRVDEQLQRYLETRHHVAAFDALSQRDIGPQGEDIVADLLAKMATLSVFDFESAVALKAWDDLNTIVRKAEACRDEVAYKAMGDCLLRSHAPGRVLYAAMRLIVNEIFELENFDSARLAKYMRCIFQAVLPTDDGLALQLLDQALQLAREGAQMRTPFPALELEWLVASTFNHAVDHYARGEEASCHKWALKAMDLAEYVDDKGALAATLQDRFARLRFEDHRPNPM</sequence>
<comment type="caution">
    <text evidence="2">The sequence shown here is derived from an EMBL/GenBank/DDBJ whole genome shotgun (WGS) entry which is preliminary data.</text>
</comment>
<dbReference type="PANTHER" id="PTHR40375:SF2">
    <property type="entry name" value="SPORULATION-SPECIFIC PROTEIN 22"/>
    <property type="match status" value="1"/>
</dbReference>
<dbReference type="InterPro" id="IPR013940">
    <property type="entry name" value="Spo22/ZIP4/TEX11"/>
</dbReference>
<protein>
    <submittedName>
        <fullName evidence="2">TPR-like protein</fullName>
    </submittedName>
</protein>
<proteinExistence type="predicted"/>
<dbReference type="GO" id="GO:0090173">
    <property type="term" value="P:regulation of synaptonemal complex assembly"/>
    <property type="evidence" value="ECO:0007669"/>
    <property type="project" value="InterPro"/>
</dbReference>
<keyword evidence="1" id="KW-0469">Meiosis</keyword>
<name>A0A179GR18_PURLI</name>
<organism evidence="2 3">
    <name type="scientific">Purpureocillium lilacinum</name>
    <name type="common">Paecilomyces lilacinus</name>
    <dbReference type="NCBI Taxonomy" id="33203"/>
    <lineage>
        <taxon>Eukaryota</taxon>
        <taxon>Fungi</taxon>
        <taxon>Dikarya</taxon>
        <taxon>Ascomycota</taxon>
        <taxon>Pezizomycotina</taxon>
        <taxon>Sordariomycetes</taxon>
        <taxon>Hypocreomycetidae</taxon>
        <taxon>Hypocreales</taxon>
        <taxon>Ophiocordycipitaceae</taxon>
        <taxon>Purpureocillium</taxon>
    </lineage>
</organism>
<accession>A0A179GR18</accession>
<gene>
    <name evidence="2" type="ORF">VFPBJ_05338</name>
</gene>
<dbReference type="Pfam" id="PF08631">
    <property type="entry name" value="SPO22"/>
    <property type="match status" value="1"/>
</dbReference>
<dbReference type="PANTHER" id="PTHR40375">
    <property type="entry name" value="SPORULATION-SPECIFIC PROTEIN 22"/>
    <property type="match status" value="1"/>
</dbReference>